<dbReference type="AlphaFoldDB" id="A0A8J1TSP3"/>
<dbReference type="OrthoDB" id="6369810at2759"/>
<dbReference type="InterPro" id="IPR050111">
    <property type="entry name" value="C-type_lectin/snaclec_domain"/>
</dbReference>
<dbReference type="EMBL" id="CAIIXF020000007">
    <property type="protein sequence ID" value="CAH1789782.1"/>
    <property type="molecule type" value="Genomic_DNA"/>
</dbReference>
<reference evidence="1" key="1">
    <citation type="submission" date="2022-03" db="EMBL/GenBank/DDBJ databases">
        <authorList>
            <person name="Martin C."/>
        </authorList>
    </citation>
    <scope>NUCLEOTIDE SEQUENCE</scope>
</reference>
<protein>
    <submittedName>
        <fullName evidence="1">Uncharacterized protein</fullName>
    </submittedName>
</protein>
<evidence type="ECO:0000313" key="2">
    <source>
        <dbReference type="Proteomes" id="UP000749559"/>
    </source>
</evidence>
<dbReference type="InterPro" id="IPR016186">
    <property type="entry name" value="C-type_lectin-like/link_sf"/>
</dbReference>
<dbReference type="CDD" id="cd00037">
    <property type="entry name" value="CLECT"/>
    <property type="match status" value="1"/>
</dbReference>
<gene>
    <name evidence="1" type="ORF">OFUS_LOCUS15084</name>
</gene>
<proteinExistence type="predicted"/>
<sequence length="186" mass="20750">MLFAVIVIVTWLPSTLGGSCTGCNKQLNACKNDLKQCENKGGVQSCPPNFTYNKDLGSCYNFVTRRQLTWFNCLTVCIAMGANLVAIETQEEFDFIHSEIKRKGMKSPGESADSFFTGGTSINGHWEWIGGASFATQPMSFAPWRGVQGTSGSQLCHVLWAPDFYRWHDHPCSFEQNFICEIKLVN</sequence>
<organism evidence="1 2">
    <name type="scientific">Owenia fusiformis</name>
    <name type="common">Polychaete worm</name>
    <dbReference type="NCBI Taxonomy" id="6347"/>
    <lineage>
        <taxon>Eukaryota</taxon>
        <taxon>Metazoa</taxon>
        <taxon>Spiralia</taxon>
        <taxon>Lophotrochozoa</taxon>
        <taxon>Annelida</taxon>
        <taxon>Polychaeta</taxon>
        <taxon>Sedentaria</taxon>
        <taxon>Canalipalpata</taxon>
        <taxon>Sabellida</taxon>
        <taxon>Oweniida</taxon>
        <taxon>Oweniidae</taxon>
        <taxon>Owenia</taxon>
    </lineage>
</organism>
<dbReference type="PANTHER" id="PTHR22803">
    <property type="entry name" value="MANNOSE, PHOSPHOLIPASE, LECTIN RECEPTOR RELATED"/>
    <property type="match status" value="1"/>
</dbReference>
<dbReference type="PROSITE" id="PS50041">
    <property type="entry name" value="C_TYPE_LECTIN_2"/>
    <property type="match status" value="1"/>
</dbReference>
<dbReference type="SMART" id="SM00034">
    <property type="entry name" value="CLECT"/>
    <property type="match status" value="1"/>
</dbReference>
<dbReference type="InterPro" id="IPR016187">
    <property type="entry name" value="CTDL_fold"/>
</dbReference>
<dbReference type="SUPFAM" id="SSF56436">
    <property type="entry name" value="C-type lectin-like"/>
    <property type="match status" value="1"/>
</dbReference>
<keyword evidence="2" id="KW-1185">Reference proteome</keyword>
<name>A0A8J1TSP3_OWEFU</name>
<accession>A0A8J1TSP3</accession>
<dbReference type="InterPro" id="IPR001304">
    <property type="entry name" value="C-type_lectin-like"/>
</dbReference>
<dbReference type="Pfam" id="PF00059">
    <property type="entry name" value="Lectin_C"/>
    <property type="match status" value="1"/>
</dbReference>
<dbReference type="Proteomes" id="UP000749559">
    <property type="component" value="Unassembled WGS sequence"/>
</dbReference>
<evidence type="ECO:0000313" key="1">
    <source>
        <dbReference type="EMBL" id="CAH1789782.1"/>
    </source>
</evidence>
<comment type="caution">
    <text evidence="1">The sequence shown here is derived from an EMBL/GenBank/DDBJ whole genome shotgun (WGS) entry which is preliminary data.</text>
</comment>
<dbReference type="Gene3D" id="3.10.100.10">
    <property type="entry name" value="Mannose-Binding Protein A, subunit A"/>
    <property type="match status" value="1"/>
</dbReference>